<dbReference type="SUPFAM" id="SSF56112">
    <property type="entry name" value="Protein kinase-like (PK-like)"/>
    <property type="match status" value="1"/>
</dbReference>
<sequence length="1567" mass="178284">MLAASWPGSFWIKDPPVPTHAHLAQKVTKRATCRAQHHMEPEEVPFQLLEEITDGFSKERKLGEGAFGVVYKGLTKNGNHVAVKKLRDNVADLGHKQFQNEFYNLAKLQHENIVRLYGYCYQIEQKPMEFYGIQVLVEETHRALCLEYMDNGSLQKHLSDEFSGLDWNTRYKIMKGTCEGLKHMHEELEEPLHHLDLKPANVLLDKNMVPKLADFGLSRILGDKELTRTTKSPLGTLGYQPPEYIERGEVSKKFDIFSLGVLMIQIISGPDGYNKCADIPSDEFINLVKTNWRNRLLQVTLSDSMLEEYCHQVVTCTQIALNCVEKDSKKRLDIAKIVRKLNQIEANCGKCPQKTNHKPFSGMTIHEKMEMRIEPNDTTNQEQHFNNLTTSPSCDEVEFVDARENSLDVAEEFIVGRKEEKRKIMASLLQSITQQITILPIYGIGGIGKTTFAKLIYNDTCFEYYSRVWVSLSPIFDLNKVGNIIISQLSGKESLIDETEMIHRCLMELLFGKKKILIVLDNLWEDNLFQLNNLKDMLNLGGKFNIIVLVTTRSKIVADNISTNIGSYPIEPLTNDMCWDIIKQRSNFEARDDKEQLMDIGKEIALKCRGVALAAKSLGFTLQPMKLEQWMEVKDNEMWNESVSKDASLPNHVLASLKLSYTKMAPCLMSCFTYCAIFPKGHDIIKEDLIHQWISLGFIKPTKLLSCMQLCEKYIMQLLGWSFLQHPVSPKNSQAYKKGLTLFIMHDLVHDLARLLIVDKILNASNTGGRDYQYAWLTDCGKPLKSLTDSPVTIRALHFRDCSLQLLEDDAFLPAKSLQVVDVSGCHIGYLPASIGELVHLRYLNAPRLQSEMLPHSFTKLSGLSYINLSGSNIFELPDSIGDIKGLMHLDISNCVHVCKLPETFVNLKNLVHLDLSHSWRIIITEKSFDGLTNIQHLNLSYTLSPGPIYVSVLQEEVIRNLTELRFLGVSGCFQNRSPEEILSFVDRICTLPNLVHLFWSDNSGLVRLPESIGSLRKLHTLDLSGCWDLVTLPECMLKMDSLKILNVTRCSRIDKSTIPPSKSNIGLPYFEVRANDGESTSNVGYLRHVNPTELHISKIDNVMSAEEVDIIKLSEKQEIVSLNLEWTRDSRRSVEDVEVLGKLVPPKTLAYFDLTGYQSVSFPTWVMGIVHYLPDLTKIVLWELPKCNSLPPLGQLPRLRELVMGGMDSISTIEEGFCCAGPGAFPQLEEFHLCQMKNLEVWHTMYSCGQDDDEQEFMFPYLWELVISDCPRLRLKPWPPKAKIWKIENSDNVLSSWDEEGEIELAALLPSRKRGKMKVPTQQWEDCRKPGGSYTASPKSLEVKSSKVPLEQWRLFHHLFPTYNLTITCCTYLTNASQEIIQKLSYIVKTLHLHDNARIELPKWLGELTYLEKLKISNYPGLEAPLESMKQLTCLQKLLLINCGSMSTLPQWLGEVISLKELTISGWTNLSYIPESMRHLTSLECLFWHKCPRLTTLPEWLGDLASLKELIVSECEGIESLPESIQKLVGLEQLGIGGAPKLAQWCELLENKKRLTHIRDKILSGH</sequence>
<dbReference type="Gene3D" id="3.30.200.20">
    <property type="entry name" value="Phosphorylase Kinase, domain 1"/>
    <property type="match status" value="1"/>
</dbReference>
<evidence type="ECO:0000256" key="3">
    <source>
        <dbReference type="ARBA" id="ARBA00022692"/>
    </source>
</evidence>
<evidence type="ECO:0000256" key="11">
    <source>
        <dbReference type="PROSITE-ProRule" id="PRU10141"/>
    </source>
</evidence>
<accession>A0AAQ3URI0</accession>
<dbReference type="PROSITE" id="PS00107">
    <property type="entry name" value="PROTEIN_KINASE_ATP"/>
    <property type="match status" value="1"/>
</dbReference>
<proteinExistence type="predicted"/>
<dbReference type="InterPro" id="IPR056789">
    <property type="entry name" value="LRR_R13L1-DRL21"/>
</dbReference>
<dbReference type="PANTHER" id="PTHR45707">
    <property type="entry name" value="C2 CALCIUM/LIPID-BINDING PLANT PHOSPHORIBOSYLTRANSFERASE FAMILY PROTEIN"/>
    <property type="match status" value="1"/>
</dbReference>
<keyword evidence="6" id="KW-0418">Kinase</keyword>
<protein>
    <recommendedName>
        <fullName evidence="12">Protein kinase domain-containing protein</fullName>
    </recommendedName>
</protein>
<dbReference type="InterPro" id="IPR055414">
    <property type="entry name" value="LRR_R13L4/SHOC2-like"/>
</dbReference>
<dbReference type="FunFam" id="3.30.200.20:FF:000465">
    <property type="entry name" value="Cysteine-rich receptor-like protein kinase 6"/>
    <property type="match status" value="1"/>
</dbReference>
<evidence type="ECO:0000256" key="6">
    <source>
        <dbReference type="ARBA" id="ARBA00022777"/>
    </source>
</evidence>
<dbReference type="Gene3D" id="1.10.510.10">
    <property type="entry name" value="Transferase(Phosphotransferase) domain 1"/>
    <property type="match status" value="1"/>
</dbReference>
<dbReference type="Pfam" id="PF25019">
    <property type="entry name" value="LRR_R13L1-DRL21"/>
    <property type="match status" value="2"/>
</dbReference>
<dbReference type="Proteomes" id="UP001341281">
    <property type="component" value="Chromosome 09"/>
</dbReference>
<evidence type="ECO:0000256" key="10">
    <source>
        <dbReference type="ARBA" id="ARBA00023136"/>
    </source>
</evidence>
<evidence type="ECO:0000259" key="12">
    <source>
        <dbReference type="PROSITE" id="PS50011"/>
    </source>
</evidence>
<keyword evidence="9" id="KW-1133">Transmembrane helix</keyword>
<name>A0AAQ3URI0_PASNO</name>
<feature type="domain" description="Protein kinase" evidence="12">
    <location>
        <begin position="56"/>
        <end position="360"/>
    </location>
</feature>
<evidence type="ECO:0000313" key="14">
    <source>
        <dbReference type="Proteomes" id="UP001341281"/>
    </source>
</evidence>
<dbReference type="InterPro" id="IPR008271">
    <property type="entry name" value="Ser/Thr_kinase_AS"/>
</dbReference>
<dbReference type="InterPro" id="IPR017441">
    <property type="entry name" value="Protein_kinase_ATP_BS"/>
</dbReference>
<feature type="binding site" evidence="11">
    <location>
        <position position="85"/>
    </location>
    <ligand>
        <name>ATP</name>
        <dbReference type="ChEBI" id="CHEBI:30616"/>
    </ligand>
</feature>
<keyword evidence="2" id="KW-0808">Transferase</keyword>
<keyword evidence="4" id="KW-0677">Repeat</keyword>
<dbReference type="GO" id="GO:0005886">
    <property type="term" value="C:plasma membrane"/>
    <property type="evidence" value="ECO:0007669"/>
    <property type="project" value="UniProtKB-SubCell"/>
</dbReference>
<gene>
    <name evidence="13" type="ORF">U9M48_040642</name>
</gene>
<evidence type="ECO:0000313" key="13">
    <source>
        <dbReference type="EMBL" id="WVZ94787.1"/>
    </source>
</evidence>
<evidence type="ECO:0000256" key="2">
    <source>
        <dbReference type="ARBA" id="ARBA00022679"/>
    </source>
</evidence>
<dbReference type="EMBL" id="CP144753">
    <property type="protein sequence ID" value="WVZ94787.1"/>
    <property type="molecule type" value="Genomic_DNA"/>
</dbReference>
<dbReference type="GO" id="GO:0006952">
    <property type="term" value="P:defense response"/>
    <property type="evidence" value="ECO:0007669"/>
    <property type="project" value="UniProtKB-KW"/>
</dbReference>
<dbReference type="Gene3D" id="3.80.10.10">
    <property type="entry name" value="Ribonuclease Inhibitor"/>
    <property type="match status" value="3"/>
</dbReference>
<dbReference type="GO" id="GO:0043531">
    <property type="term" value="F:ADP binding"/>
    <property type="evidence" value="ECO:0007669"/>
    <property type="project" value="InterPro"/>
</dbReference>
<evidence type="ECO:0000256" key="5">
    <source>
        <dbReference type="ARBA" id="ARBA00022741"/>
    </source>
</evidence>
<dbReference type="Pfam" id="PF00069">
    <property type="entry name" value="Pkinase"/>
    <property type="match status" value="1"/>
</dbReference>
<dbReference type="PANTHER" id="PTHR45707:SF76">
    <property type="entry name" value="PROTEIN KINASE DOMAIN-CONTAINING PROTEIN"/>
    <property type="match status" value="1"/>
</dbReference>
<dbReference type="Pfam" id="PF23598">
    <property type="entry name" value="LRR_14"/>
    <property type="match status" value="1"/>
</dbReference>
<dbReference type="GO" id="GO:0004672">
    <property type="term" value="F:protein kinase activity"/>
    <property type="evidence" value="ECO:0007669"/>
    <property type="project" value="InterPro"/>
</dbReference>
<reference evidence="13 14" key="1">
    <citation type="submission" date="2024-02" db="EMBL/GenBank/DDBJ databases">
        <title>High-quality chromosome-scale genome assembly of Pensacola bahiagrass (Paspalum notatum Flugge var. saurae).</title>
        <authorList>
            <person name="Vega J.M."/>
            <person name="Podio M."/>
            <person name="Orjuela J."/>
            <person name="Siena L.A."/>
            <person name="Pessino S.C."/>
            <person name="Combes M.C."/>
            <person name="Mariac C."/>
            <person name="Albertini E."/>
            <person name="Pupilli F."/>
            <person name="Ortiz J.P.A."/>
            <person name="Leblanc O."/>
        </authorList>
    </citation>
    <scope>NUCLEOTIDE SEQUENCE [LARGE SCALE GENOMIC DNA]</scope>
    <source>
        <strain evidence="13">R1</strain>
        <tissue evidence="13">Leaf</tissue>
    </source>
</reference>
<dbReference type="PRINTS" id="PR00364">
    <property type="entry name" value="DISEASERSIST"/>
</dbReference>
<dbReference type="InterPro" id="IPR000719">
    <property type="entry name" value="Prot_kinase_dom"/>
</dbReference>
<organism evidence="13 14">
    <name type="scientific">Paspalum notatum var. saurae</name>
    <dbReference type="NCBI Taxonomy" id="547442"/>
    <lineage>
        <taxon>Eukaryota</taxon>
        <taxon>Viridiplantae</taxon>
        <taxon>Streptophyta</taxon>
        <taxon>Embryophyta</taxon>
        <taxon>Tracheophyta</taxon>
        <taxon>Spermatophyta</taxon>
        <taxon>Magnoliopsida</taxon>
        <taxon>Liliopsida</taxon>
        <taxon>Poales</taxon>
        <taxon>Poaceae</taxon>
        <taxon>PACMAD clade</taxon>
        <taxon>Panicoideae</taxon>
        <taxon>Andropogonodae</taxon>
        <taxon>Paspaleae</taxon>
        <taxon>Paspalinae</taxon>
        <taxon>Paspalum</taxon>
    </lineage>
</organism>
<dbReference type="PROSITE" id="PS50011">
    <property type="entry name" value="PROTEIN_KINASE_DOM"/>
    <property type="match status" value="1"/>
</dbReference>
<dbReference type="SUPFAM" id="SSF52540">
    <property type="entry name" value="P-loop containing nucleoside triphosphate hydrolases"/>
    <property type="match status" value="1"/>
</dbReference>
<keyword evidence="14" id="KW-1185">Reference proteome</keyword>
<dbReference type="SUPFAM" id="SSF52047">
    <property type="entry name" value="RNI-like"/>
    <property type="match status" value="1"/>
</dbReference>
<comment type="subcellular location">
    <subcellularLocation>
        <location evidence="1">Cell membrane</location>
        <topology evidence="1">Single-pass membrane protein</topology>
    </subcellularLocation>
</comment>
<dbReference type="Gene3D" id="3.40.50.300">
    <property type="entry name" value="P-loop containing nucleotide triphosphate hydrolases"/>
    <property type="match status" value="1"/>
</dbReference>
<dbReference type="Gene3D" id="1.10.10.10">
    <property type="entry name" value="Winged helix-like DNA-binding domain superfamily/Winged helix DNA-binding domain"/>
    <property type="match status" value="1"/>
</dbReference>
<dbReference type="InterPro" id="IPR058922">
    <property type="entry name" value="WHD_DRP"/>
</dbReference>
<evidence type="ECO:0000256" key="4">
    <source>
        <dbReference type="ARBA" id="ARBA00022737"/>
    </source>
</evidence>
<keyword evidence="8 11" id="KW-0067">ATP-binding</keyword>
<dbReference type="PROSITE" id="PS00108">
    <property type="entry name" value="PROTEIN_KINASE_ST"/>
    <property type="match status" value="1"/>
</dbReference>
<keyword evidence="3" id="KW-0812">Transmembrane</keyword>
<dbReference type="Pfam" id="PF00931">
    <property type="entry name" value="NB-ARC"/>
    <property type="match status" value="1"/>
</dbReference>
<dbReference type="InterPro" id="IPR011009">
    <property type="entry name" value="Kinase-like_dom_sf"/>
</dbReference>
<dbReference type="SUPFAM" id="SSF52058">
    <property type="entry name" value="L domain-like"/>
    <property type="match status" value="2"/>
</dbReference>
<dbReference type="InterPro" id="IPR032675">
    <property type="entry name" value="LRR_dom_sf"/>
</dbReference>
<dbReference type="InterPro" id="IPR027417">
    <property type="entry name" value="P-loop_NTPase"/>
</dbReference>
<evidence type="ECO:0000256" key="9">
    <source>
        <dbReference type="ARBA" id="ARBA00022989"/>
    </source>
</evidence>
<dbReference type="InterPro" id="IPR036388">
    <property type="entry name" value="WH-like_DNA-bd_sf"/>
</dbReference>
<evidence type="ECO:0000256" key="1">
    <source>
        <dbReference type="ARBA" id="ARBA00004162"/>
    </source>
</evidence>
<keyword evidence="7" id="KW-0611">Plant defense</keyword>
<evidence type="ECO:0000256" key="7">
    <source>
        <dbReference type="ARBA" id="ARBA00022821"/>
    </source>
</evidence>
<dbReference type="InterPro" id="IPR002182">
    <property type="entry name" value="NB-ARC"/>
</dbReference>
<dbReference type="Pfam" id="PF23559">
    <property type="entry name" value="WHD_DRP"/>
    <property type="match status" value="1"/>
</dbReference>
<evidence type="ECO:0000256" key="8">
    <source>
        <dbReference type="ARBA" id="ARBA00022840"/>
    </source>
</evidence>
<dbReference type="GO" id="GO:0005524">
    <property type="term" value="F:ATP binding"/>
    <property type="evidence" value="ECO:0007669"/>
    <property type="project" value="UniProtKB-UniRule"/>
</dbReference>
<keyword evidence="5 11" id="KW-0547">Nucleotide-binding</keyword>
<keyword evidence="10" id="KW-0472">Membrane</keyword>
<dbReference type="SMART" id="SM00220">
    <property type="entry name" value="S_TKc"/>
    <property type="match status" value="1"/>
</dbReference>